<name>A0A0P0XKE9_ORYSJ</name>
<dbReference type="AlphaFoldDB" id="A0A0P0XKE9"/>
<dbReference type="EMBL" id="AP014965">
    <property type="protein sequence ID" value="BAT07200.1"/>
    <property type="molecule type" value="Genomic_DNA"/>
</dbReference>
<reference evidence="2" key="1">
    <citation type="journal article" date="2005" name="Nature">
        <title>The map-based sequence of the rice genome.</title>
        <authorList>
            <consortium name="International rice genome sequencing project (IRGSP)"/>
            <person name="Matsumoto T."/>
            <person name="Wu J."/>
            <person name="Kanamori H."/>
            <person name="Katayose Y."/>
            <person name="Fujisawa M."/>
            <person name="Namiki N."/>
            <person name="Mizuno H."/>
            <person name="Yamamoto K."/>
            <person name="Antonio B.A."/>
            <person name="Baba T."/>
            <person name="Sakata K."/>
            <person name="Nagamura Y."/>
            <person name="Aoki H."/>
            <person name="Arikawa K."/>
            <person name="Arita K."/>
            <person name="Bito T."/>
            <person name="Chiden Y."/>
            <person name="Fujitsuka N."/>
            <person name="Fukunaka R."/>
            <person name="Hamada M."/>
            <person name="Harada C."/>
            <person name="Hayashi A."/>
            <person name="Hijishita S."/>
            <person name="Honda M."/>
            <person name="Hosokawa S."/>
            <person name="Ichikawa Y."/>
            <person name="Idonuma A."/>
            <person name="Iijima M."/>
            <person name="Ikeda M."/>
            <person name="Ikeno M."/>
            <person name="Ito K."/>
            <person name="Ito S."/>
            <person name="Ito T."/>
            <person name="Ito Y."/>
            <person name="Ito Y."/>
            <person name="Iwabuchi A."/>
            <person name="Kamiya K."/>
            <person name="Karasawa W."/>
            <person name="Kurita K."/>
            <person name="Katagiri S."/>
            <person name="Kikuta A."/>
            <person name="Kobayashi H."/>
            <person name="Kobayashi N."/>
            <person name="Machita K."/>
            <person name="Maehara T."/>
            <person name="Masukawa M."/>
            <person name="Mizubayashi T."/>
            <person name="Mukai Y."/>
            <person name="Nagasaki H."/>
            <person name="Nagata Y."/>
            <person name="Naito S."/>
            <person name="Nakashima M."/>
            <person name="Nakama Y."/>
            <person name="Nakamichi Y."/>
            <person name="Nakamura M."/>
            <person name="Meguro A."/>
            <person name="Negishi M."/>
            <person name="Ohta I."/>
            <person name="Ohta T."/>
            <person name="Okamoto M."/>
            <person name="Ono N."/>
            <person name="Saji S."/>
            <person name="Sakaguchi M."/>
            <person name="Sakai K."/>
            <person name="Shibata M."/>
            <person name="Shimokawa T."/>
            <person name="Song J."/>
            <person name="Takazaki Y."/>
            <person name="Terasawa K."/>
            <person name="Tsugane M."/>
            <person name="Tsuji K."/>
            <person name="Ueda S."/>
            <person name="Waki K."/>
            <person name="Yamagata H."/>
            <person name="Yamamoto M."/>
            <person name="Yamamoto S."/>
            <person name="Yamane H."/>
            <person name="Yoshiki S."/>
            <person name="Yoshihara R."/>
            <person name="Yukawa K."/>
            <person name="Zhong H."/>
            <person name="Yano M."/>
            <person name="Yuan Q."/>
            <person name="Ouyang S."/>
            <person name="Liu J."/>
            <person name="Jones K.M."/>
            <person name="Gansberger K."/>
            <person name="Moffat K."/>
            <person name="Hill J."/>
            <person name="Bera J."/>
            <person name="Fadrosh D."/>
            <person name="Jin S."/>
            <person name="Johri S."/>
            <person name="Kim M."/>
            <person name="Overton L."/>
            <person name="Reardon M."/>
            <person name="Tsitrin T."/>
            <person name="Vuong H."/>
            <person name="Weaver B."/>
            <person name="Ciecko A."/>
            <person name="Tallon L."/>
            <person name="Jackson J."/>
            <person name="Pai G."/>
            <person name="Aken S.V."/>
            <person name="Utterback T."/>
            <person name="Reidmuller S."/>
            <person name="Feldblyum T."/>
            <person name="Hsiao J."/>
            <person name="Zismann V."/>
            <person name="Iobst S."/>
            <person name="de Vazeille A.R."/>
            <person name="Buell C.R."/>
            <person name="Ying K."/>
            <person name="Li Y."/>
            <person name="Lu T."/>
            <person name="Huang Y."/>
            <person name="Zhao Q."/>
            <person name="Feng Q."/>
            <person name="Zhang L."/>
            <person name="Zhu J."/>
            <person name="Weng Q."/>
            <person name="Mu J."/>
            <person name="Lu Y."/>
            <person name="Fan D."/>
            <person name="Liu Y."/>
            <person name="Guan J."/>
            <person name="Zhang Y."/>
            <person name="Yu S."/>
            <person name="Liu X."/>
            <person name="Zhang Y."/>
            <person name="Hong G."/>
            <person name="Han B."/>
            <person name="Choisne N."/>
            <person name="Demange N."/>
            <person name="Orjeda G."/>
            <person name="Samain S."/>
            <person name="Cattolico L."/>
            <person name="Pelletier E."/>
            <person name="Couloux A."/>
            <person name="Segurens B."/>
            <person name="Wincker P."/>
            <person name="D'Hont A."/>
            <person name="Scarpelli C."/>
            <person name="Weissenbach J."/>
            <person name="Salanoubat M."/>
            <person name="Quetier F."/>
            <person name="Yu Y."/>
            <person name="Kim H.R."/>
            <person name="Rambo T."/>
            <person name="Currie J."/>
            <person name="Collura K."/>
            <person name="Luo M."/>
            <person name="Yang T."/>
            <person name="Ammiraju J.S.S."/>
            <person name="Engler F."/>
            <person name="Soderlund C."/>
            <person name="Wing R.A."/>
            <person name="Palmer L.E."/>
            <person name="de la Bastide M."/>
            <person name="Spiegel L."/>
            <person name="Nascimento L."/>
            <person name="Zutavern T."/>
            <person name="O'Shaughnessy A."/>
            <person name="Dike S."/>
            <person name="Dedhia N."/>
            <person name="Preston R."/>
            <person name="Balija V."/>
            <person name="McCombie W.R."/>
            <person name="Chow T."/>
            <person name="Chen H."/>
            <person name="Chung M."/>
            <person name="Chen C."/>
            <person name="Shaw J."/>
            <person name="Wu H."/>
            <person name="Hsiao K."/>
            <person name="Chao Y."/>
            <person name="Chu M."/>
            <person name="Cheng C."/>
            <person name="Hour A."/>
            <person name="Lee P."/>
            <person name="Lin S."/>
            <person name="Lin Y."/>
            <person name="Liou J."/>
            <person name="Liu S."/>
            <person name="Hsing Y."/>
            <person name="Raghuvanshi S."/>
            <person name="Mohanty A."/>
            <person name="Bharti A.K."/>
            <person name="Gaur A."/>
            <person name="Gupta V."/>
            <person name="Kumar D."/>
            <person name="Ravi V."/>
            <person name="Vij S."/>
            <person name="Kapur A."/>
            <person name="Khurana P."/>
            <person name="Khurana P."/>
            <person name="Khurana J.P."/>
            <person name="Tyagi A.K."/>
            <person name="Gaikwad K."/>
            <person name="Singh A."/>
            <person name="Dalal V."/>
            <person name="Srivastava S."/>
            <person name="Dixit A."/>
            <person name="Pal A.K."/>
            <person name="Ghazi I.A."/>
            <person name="Yadav M."/>
            <person name="Pandit A."/>
            <person name="Bhargava A."/>
            <person name="Sureshbabu K."/>
            <person name="Batra K."/>
            <person name="Sharma T.R."/>
            <person name="Mohapatra T."/>
            <person name="Singh N.K."/>
            <person name="Messing J."/>
            <person name="Nelson A.B."/>
            <person name="Fuks G."/>
            <person name="Kavchok S."/>
            <person name="Keizer G."/>
            <person name="Linton E."/>
            <person name="Llaca V."/>
            <person name="Song R."/>
            <person name="Tanyolac B."/>
            <person name="Young S."/>
            <person name="Ho-Il K."/>
            <person name="Hahn J.H."/>
            <person name="Sangsakoo G."/>
            <person name="Vanavichit A."/>
            <person name="de Mattos Luiz.A.T."/>
            <person name="Zimmer P.D."/>
            <person name="Malone G."/>
            <person name="Dellagostin O."/>
            <person name="de Oliveira A.C."/>
            <person name="Bevan M."/>
            <person name="Bancroft I."/>
            <person name="Minx P."/>
            <person name="Cordum H."/>
            <person name="Wilson R."/>
            <person name="Cheng Z."/>
            <person name="Jin W."/>
            <person name="Jiang J."/>
            <person name="Leong S.A."/>
            <person name="Iwama H."/>
            <person name="Gojobori T."/>
            <person name="Itoh T."/>
            <person name="Niimura Y."/>
            <person name="Fujii Y."/>
            <person name="Habara T."/>
            <person name="Sakai H."/>
            <person name="Sato Y."/>
            <person name="Wilson G."/>
            <person name="Kumar K."/>
            <person name="McCouch S."/>
            <person name="Juretic N."/>
            <person name="Hoen D."/>
            <person name="Wright S."/>
            <person name="Bruskiewich R."/>
            <person name="Bureau T."/>
            <person name="Miyao A."/>
            <person name="Hirochika H."/>
            <person name="Nishikawa T."/>
            <person name="Kadowaki K."/>
            <person name="Sugiura M."/>
            <person name="Burr B."/>
            <person name="Sasaki T."/>
        </authorList>
    </citation>
    <scope>NUCLEOTIDE SEQUENCE [LARGE SCALE GENOMIC DNA]</scope>
    <source>
        <strain evidence="2">cv. Nipponbare</strain>
    </source>
</reference>
<dbReference type="PaxDb" id="39947-A0A0P0XKE9"/>
<keyword evidence="2" id="KW-1185">Reference proteome</keyword>
<reference evidence="1 2" key="3">
    <citation type="journal article" date="2013" name="Rice">
        <title>Improvement of the Oryza sativa Nipponbare reference genome using next generation sequence and optical map data.</title>
        <authorList>
            <person name="Kawahara Y."/>
            <person name="de la Bastide M."/>
            <person name="Hamilton J.P."/>
            <person name="Kanamori H."/>
            <person name="McCombie W.R."/>
            <person name="Ouyang S."/>
            <person name="Schwartz D.C."/>
            <person name="Tanaka T."/>
            <person name="Wu J."/>
            <person name="Zhou S."/>
            <person name="Childs K.L."/>
            <person name="Davidson R.M."/>
            <person name="Lin H."/>
            <person name="Quesada-Ocampo L."/>
            <person name="Vaillancourt B."/>
            <person name="Sakai H."/>
            <person name="Lee S.S."/>
            <person name="Kim J."/>
            <person name="Numa H."/>
            <person name="Itoh T."/>
            <person name="Buell C.R."/>
            <person name="Matsumoto T."/>
        </authorList>
    </citation>
    <scope>NUCLEOTIDE SEQUENCE [LARGE SCALE GENOMIC DNA]</scope>
    <source>
        <strain evidence="2">cv. Nipponbare</strain>
    </source>
</reference>
<sequence>MGFDALLALDNPKHHIEAIQVLHLHRLLKSIQFPGIVVGEALVTTSRRACGSGPIEKEVTATSPRTKLPRRFRGGLRLRCQLQEDEGGGGCHHITIPPPPSLSLGLSVVILSRYVSIPQVLE</sequence>
<dbReference type="Proteomes" id="UP000059680">
    <property type="component" value="Chromosome 9"/>
</dbReference>
<protein>
    <submittedName>
        <fullName evidence="1">Os09g0277600 protein</fullName>
    </submittedName>
</protein>
<dbReference type="InParanoid" id="A0A0P0XKE9"/>
<dbReference type="STRING" id="39947.A0A0P0XKE9"/>
<gene>
    <name evidence="1" type="ordered locus">Os09g0277600</name>
    <name evidence="1" type="ORF">OSNPB_090277600</name>
</gene>
<accession>A0A0P0XKE9</accession>
<reference evidence="1 2" key="2">
    <citation type="journal article" date="2013" name="Plant Cell Physiol.">
        <title>Rice Annotation Project Database (RAP-DB): an integrative and interactive database for rice genomics.</title>
        <authorList>
            <person name="Sakai H."/>
            <person name="Lee S.S."/>
            <person name="Tanaka T."/>
            <person name="Numa H."/>
            <person name="Kim J."/>
            <person name="Kawahara Y."/>
            <person name="Wakimoto H."/>
            <person name="Yang C.C."/>
            <person name="Iwamoto M."/>
            <person name="Abe T."/>
            <person name="Yamada Y."/>
            <person name="Muto A."/>
            <person name="Inokuchi H."/>
            <person name="Ikemura T."/>
            <person name="Matsumoto T."/>
            <person name="Sasaki T."/>
            <person name="Itoh T."/>
        </authorList>
    </citation>
    <scope>NUCLEOTIDE SEQUENCE [LARGE SCALE GENOMIC DNA]</scope>
    <source>
        <strain evidence="2">cv. Nipponbare</strain>
    </source>
</reference>
<evidence type="ECO:0000313" key="1">
    <source>
        <dbReference type="EMBL" id="BAT07200.1"/>
    </source>
</evidence>
<evidence type="ECO:0000313" key="2">
    <source>
        <dbReference type="Proteomes" id="UP000059680"/>
    </source>
</evidence>
<proteinExistence type="predicted"/>
<organism evidence="1 2">
    <name type="scientific">Oryza sativa subsp. japonica</name>
    <name type="common">Rice</name>
    <dbReference type="NCBI Taxonomy" id="39947"/>
    <lineage>
        <taxon>Eukaryota</taxon>
        <taxon>Viridiplantae</taxon>
        <taxon>Streptophyta</taxon>
        <taxon>Embryophyta</taxon>
        <taxon>Tracheophyta</taxon>
        <taxon>Spermatophyta</taxon>
        <taxon>Magnoliopsida</taxon>
        <taxon>Liliopsida</taxon>
        <taxon>Poales</taxon>
        <taxon>Poaceae</taxon>
        <taxon>BOP clade</taxon>
        <taxon>Oryzoideae</taxon>
        <taxon>Oryzeae</taxon>
        <taxon>Oryzinae</taxon>
        <taxon>Oryza</taxon>
        <taxon>Oryza sativa</taxon>
    </lineage>
</organism>